<dbReference type="Proteomes" id="UP000887565">
    <property type="component" value="Unplaced"/>
</dbReference>
<dbReference type="WBParaSite" id="nRc.2.0.1.t31970-RA">
    <property type="protein sequence ID" value="nRc.2.0.1.t31970-RA"/>
    <property type="gene ID" value="nRc.2.0.1.g31970"/>
</dbReference>
<reference evidence="2" key="1">
    <citation type="submission" date="2022-11" db="UniProtKB">
        <authorList>
            <consortium name="WormBaseParasite"/>
        </authorList>
    </citation>
    <scope>IDENTIFICATION</scope>
</reference>
<accession>A0A915K181</accession>
<protein>
    <submittedName>
        <fullName evidence="2">Uncharacterized protein</fullName>
    </submittedName>
</protein>
<name>A0A915K181_ROMCU</name>
<sequence>MYDLTYAQCPVDKQLKDAKKNQIMCPHLGAEAIQWFKHSLAMDQIPRMPHSKTPSAATNQ</sequence>
<evidence type="ECO:0000313" key="1">
    <source>
        <dbReference type="Proteomes" id="UP000887565"/>
    </source>
</evidence>
<keyword evidence="1" id="KW-1185">Reference proteome</keyword>
<evidence type="ECO:0000313" key="2">
    <source>
        <dbReference type="WBParaSite" id="nRc.2.0.1.t31970-RA"/>
    </source>
</evidence>
<organism evidence="1 2">
    <name type="scientific">Romanomermis culicivorax</name>
    <name type="common">Nematode worm</name>
    <dbReference type="NCBI Taxonomy" id="13658"/>
    <lineage>
        <taxon>Eukaryota</taxon>
        <taxon>Metazoa</taxon>
        <taxon>Ecdysozoa</taxon>
        <taxon>Nematoda</taxon>
        <taxon>Enoplea</taxon>
        <taxon>Dorylaimia</taxon>
        <taxon>Mermithida</taxon>
        <taxon>Mermithoidea</taxon>
        <taxon>Mermithidae</taxon>
        <taxon>Romanomermis</taxon>
    </lineage>
</organism>
<dbReference type="AlphaFoldDB" id="A0A915K181"/>
<proteinExistence type="predicted"/>